<organism evidence="2">
    <name type="scientific">Thermodesulfatator atlanticus</name>
    <dbReference type="NCBI Taxonomy" id="501497"/>
    <lineage>
        <taxon>Bacteria</taxon>
        <taxon>Pseudomonadati</taxon>
        <taxon>Thermodesulfobacteriota</taxon>
        <taxon>Thermodesulfobacteria</taxon>
        <taxon>Thermodesulfobacteriales</taxon>
        <taxon>Thermodesulfatatoraceae</taxon>
        <taxon>Thermodesulfatator</taxon>
    </lineage>
</organism>
<sequence length="356" mass="40844">MRLYHLADLHLGVDPPGLGRELYRRLVFEKLTEVIEEARREAVKFIIFAGDTFDSNALATSTVLSFLRFLAEARDINFIFLPGGGGDFYGEVSGHDAYGPDSLYRRLEVRSFWERAGNLHLLTPEAPSLVFPEEKVAFYGGFFDYPRAALCEEAIYHVAVLHGAFGERAEFGEKPLSSPQLARYDYLALGHYHRFRKLGPKAAYAGAFLQFEFLPHQDATSGYVVVELKRPAPRLTYRELADAPRFLHLQVLDENDLERLKKLDFERTFVKITAYLAPLETPLLELKKQLPDRLFLAEGAHIEPENLTFYQILERIITDKVPEHYQAEVKELLLYGLKISPQRTKIEKFLQDKYGL</sequence>
<dbReference type="EMBL" id="DROK01000114">
    <property type="protein sequence ID" value="HHI96970.1"/>
    <property type="molecule type" value="Genomic_DNA"/>
</dbReference>
<evidence type="ECO:0000313" key="2">
    <source>
        <dbReference type="EMBL" id="HHI96970.1"/>
    </source>
</evidence>
<dbReference type="Gene3D" id="3.60.21.10">
    <property type="match status" value="1"/>
</dbReference>
<dbReference type="AlphaFoldDB" id="A0A7V5NZB9"/>
<protein>
    <recommendedName>
        <fullName evidence="1">Calcineurin-like phosphoesterase domain-containing protein</fullName>
    </recommendedName>
</protein>
<dbReference type="InterPro" id="IPR004843">
    <property type="entry name" value="Calcineurin-like_PHP"/>
</dbReference>
<feature type="domain" description="Calcineurin-like phosphoesterase" evidence="1">
    <location>
        <begin position="1"/>
        <end position="83"/>
    </location>
</feature>
<dbReference type="SUPFAM" id="SSF56300">
    <property type="entry name" value="Metallo-dependent phosphatases"/>
    <property type="match status" value="1"/>
</dbReference>
<name>A0A7V5NZB9_9BACT</name>
<proteinExistence type="predicted"/>
<dbReference type="InterPro" id="IPR029052">
    <property type="entry name" value="Metallo-depent_PP-like"/>
</dbReference>
<reference evidence="2" key="1">
    <citation type="journal article" date="2020" name="mSystems">
        <title>Genome- and Community-Level Interaction Insights into Carbon Utilization and Element Cycling Functions of Hydrothermarchaeota in Hydrothermal Sediment.</title>
        <authorList>
            <person name="Zhou Z."/>
            <person name="Liu Y."/>
            <person name="Xu W."/>
            <person name="Pan J."/>
            <person name="Luo Z.H."/>
            <person name="Li M."/>
        </authorList>
    </citation>
    <scope>NUCLEOTIDE SEQUENCE [LARGE SCALE GENOMIC DNA]</scope>
    <source>
        <strain evidence="2">HyVt-533</strain>
    </source>
</reference>
<dbReference type="InterPro" id="IPR050535">
    <property type="entry name" value="DNA_Repair-Maintenance_Comp"/>
</dbReference>
<dbReference type="PANTHER" id="PTHR30337">
    <property type="entry name" value="COMPONENT OF ATP-DEPENDENT DSDNA EXONUCLEASE"/>
    <property type="match status" value="1"/>
</dbReference>
<dbReference type="Proteomes" id="UP000886101">
    <property type="component" value="Unassembled WGS sequence"/>
</dbReference>
<dbReference type="Pfam" id="PF00149">
    <property type="entry name" value="Metallophos"/>
    <property type="match status" value="1"/>
</dbReference>
<comment type="caution">
    <text evidence="2">The sequence shown here is derived from an EMBL/GenBank/DDBJ whole genome shotgun (WGS) entry which is preliminary data.</text>
</comment>
<accession>A0A7V5NZB9</accession>
<dbReference type="GO" id="GO:0016787">
    <property type="term" value="F:hydrolase activity"/>
    <property type="evidence" value="ECO:0007669"/>
    <property type="project" value="InterPro"/>
</dbReference>
<evidence type="ECO:0000259" key="1">
    <source>
        <dbReference type="Pfam" id="PF00149"/>
    </source>
</evidence>
<gene>
    <name evidence="2" type="ORF">ENJ96_03885</name>
</gene>